<reference evidence="3 4" key="1">
    <citation type="journal article" date="2010" name="Stand. Genomic Sci.">
        <title>Complete genome sequence of Streptosporangium roseum type strain (NI 9100).</title>
        <authorList>
            <person name="Nolan M."/>
            <person name="Sikorski J."/>
            <person name="Jando M."/>
            <person name="Lucas S."/>
            <person name="Lapidus A."/>
            <person name="Glavina Del Rio T."/>
            <person name="Chen F."/>
            <person name="Tice H."/>
            <person name="Pitluck S."/>
            <person name="Cheng J.F."/>
            <person name="Chertkov O."/>
            <person name="Sims D."/>
            <person name="Meincke L."/>
            <person name="Brettin T."/>
            <person name="Han C."/>
            <person name="Detter J.C."/>
            <person name="Bruce D."/>
            <person name="Goodwin L."/>
            <person name="Land M."/>
            <person name="Hauser L."/>
            <person name="Chang Y.J."/>
            <person name="Jeffries C.D."/>
            <person name="Ivanova N."/>
            <person name="Mavromatis K."/>
            <person name="Mikhailova N."/>
            <person name="Chen A."/>
            <person name="Palaniappan K."/>
            <person name="Chain P."/>
            <person name="Rohde M."/>
            <person name="Goker M."/>
            <person name="Bristow J."/>
            <person name="Eisen J.A."/>
            <person name="Markowitz V."/>
            <person name="Hugenholtz P."/>
            <person name="Kyrpides N.C."/>
            <person name="Klenk H.P."/>
        </authorList>
    </citation>
    <scope>NUCLEOTIDE SEQUENCE [LARGE SCALE GENOMIC DNA]</scope>
    <source>
        <strain evidence="4">ATCC 12428 / DSM 43021 / JCM 3005 / NI 9100</strain>
    </source>
</reference>
<dbReference type="STRING" id="479432.Sros_8336"/>
<dbReference type="AlphaFoldDB" id="D2AZ47"/>
<dbReference type="PANTHER" id="PTHR35333">
    <property type="entry name" value="BETA-LACTAMASE"/>
    <property type="match status" value="1"/>
</dbReference>
<evidence type="ECO:0000259" key="2">
    <source>
        <dbReference type="Pfam" id="PF13354"/>
    </source>
</evidence>
<dbReference type="PANTHER" id="PTHR35333:SF3">
    <property type="entry name" value="BETA-LACTAMASE-TYPE TRANSPEPTIDASE FOLD CONTAINING PROTEIN"/>
    <property type="match status" value="1"/>
</dbReference>
<dbReference type="eggNOG" id="COG2367">
    <property type="taxonomic scope" value="Bacteria"/>
</dbReference>
<dbReference type="HOGENOM" id="CLU_050510_0_0_11"/>
<feature type="compositionally biased region" description="Low complexity" evidence="1">
    <location>
        <begin position="15"/>
        <end position="28"/>
    </location>
</feature>
<dbReference type="Gene3D" id="3.40.710.10">
    <property type="entry name" value="DD-peptidase/beta-lactamase superfamily"/>
    <property type="match status" value="1"/>
</dbReference>
<dbReference type="GO" id="GO:0046677">
    <property type="term" value="P:response to antibiotic"/>
    <property type="evidence" value="ECO:0007669"/>
    <property type="project" value="InterPro"/>
</dbReference>
<feature type="compositionally biased region" description="Pro residues" evidence="1">
    <location>
        <begin position="42"/>
        <end position="51"/>
    </location>
</feature>
<evidence type="ECO:0000313" key="3">
    <source>
        <dbReference type="EMBL" id="ACZ90984.1"/>
    </source>
</evidence>
<dbReference type="InterPro" id="IPR012338">
    <property type="entry name" value="Beta-lactam/transpept-like"/>
</dbReference>
<proteinExistence type="predicted"/>
<name>D2AZ47_STRRD</name>
<dbReference type="InterPro" id="IPR045155">
    <property type="entry name" value="Beta-lactam_cat"/>
</dbReference>
<dbReference type="Proteomes" id="UP000002029">
    <property type="component" value="Chromosome"/>
</dbReference>
<dbReference type="RefSeq" id="WP_012894713.1">
    <property type="nucleotide sequence ID" value="NC_013595.1"/>
</dbReference>
<dbReference type="Pfam" id="PF13354">
    <property type="entry name" value="Beta-lactamase2"/>
    <property type="match status" value="1"/>
</dbReference>
<protein>
    <submittedName>
        <fullName evidence="3">Beta-lactamase class A-like protein</fullName>
    </submittedName>
</protein>
<keyword evidence="4" id="KW-1185">Reference proteome</keyword>
<feature type="domain" description="Beta-lactamase class A catalytic" evidence="2">
    <location>
        <begin position="120"/>
        <end position="272"/>
    </location>
</feature>
<sequence>MTADVGSSAAPRAVPPAGIGSPSAPGAVEPRVVPSGGLRTPAPRPPAPPRVSAPRLTRTLDRFLARYGGRTTAAVRDLTTARTYHYHRDLQLPTASASKINILMALLLTSPWRRLARQTRDDAERMIRFSDNAAADRLYERIGLEAGLARADREFGLRRTYAPAGRCVDLYCWGITRTTASDQVRLIGALAGKRSPLPEKDRERVLRLMANVTPEQRWGISAAACEGDQVSSKSEVSLKNGWLRHVANGRWVVVSVGLIREAGHDYAVAVLTEDSPSMGTGVARVEGAVKRILAAFRGRRGCATAGGQAVLSTIR</sequence>
<organism evidence="3 4">
    <name type="scientific">Streptosporangium roseum (strain ATCC 12428 / DSM 43021 / JCM 3005 / KCTC 9067 / NCIMB 10171 / NRRL 2505 / NI 9100)</name>
    <dbReference type="NCBI Taxonomy" id="479432"/>
    <lineage>
        <taxon>Bacteria</taxon>
        <taxon>Bacillati</taxon>
        <taxon>Actinomycetota</taxon>
        <taxon>Actinomycetes</taxon>
        <taxon>Streptosporangiales</taxon>
        <taxon>Streptosporangiaceae</taxon>
        <taxon>Streptosporangium</taxon>
    </lineage>
</organism>
<dbReference type="KEGG" id="sro:Sros_8336"/>
<evidence type="ECO:0000313" key="4">
    <source>
        <dbReference type="Proteomes" id="UP000002029"/>
    </source>
</evidence>
<accession>D2AZ47</accession>
<feature type="region of interest" description="Disordered" evidence="1">
    <location>
        <begin position="1"/>
        <end position="53"/>
    </location>
</feature>
<dbReference type="SUPFAM" id="SSF56601">
    <property type="entry name" value="beta-lactamase/transpeptidase-like"/>
    <property type="match status" value="1"/>
</dbReference>
<dbReference type="EMBL" id="CP001814">
    <property type="protein sequence ID" value="ACZ90984.1"/>
    <property type="molecule type" value="Genomic_DNA"/>
</dbReference>
<dbReference type="GO" id="GO:0008800">
    <property type="term" value="F:beta-lactamase activity"/>
    <property type="evidence" value="ECO:0007669"/>
    <property type="project" value="InterPro"/>
</dbReference>
<gene>
    <name evidence="3" type="ordered locus">Sros_8336</name>
</gene>
<evidence type="ECO:0000256" key="1">
    <source>
        <dbReference type="SAM" id="MobiDB-lite"/>
    </source>
</evidence>
<dbReference type="GO" id="GO:0030655">
    <property type="term" value="P:beta-lactam antibiotic catabolic process"/>
    <property type="evidence" value="ECO:0007669"/>
    <property type="project" value="InterPro"/>
</dbReference>
<dbReference type="InterPro" id="IPR000871">
    <property type="entry name" value="Beta-lactam_class-A"/>
</dbReference>